<comment type="subunit">
    <text evidence="4">Homodimer.</text>
</comment>
<evidence type="ECO:0000256" key="4">
    <source>
        <dbReference type="HAMAP-Rule" id="MF_00171"/>
    </source>
</evidence>
<dbReference type="InterPro" id="IPR001406">
    <property type="entry name" value="PsdUridine_synth_TruA"/>
</dbReference>
<keyword evidence="8" id="KW-1185">Reference proteome</keyword>
<dbReference type="CDD" id="cd02570">
    <property type="entry name" value="PseudoU_synth_EcTruA"/>
    <property type="match status" value="1"/>
</dbReference>
<comment type="similarity">
    <text evidence="1 4 5">Belongs to the tRNA pseudouridine synthase TruA family.</text>
</comment>
<evidence type="ECO:0000256" key="1">
    <source>
        <dbReference type="ARBA" id="ARBA00009375"/>
    </source>
</evidence>
<sequence length="267" mass="30442">MRYFIQLSYNGTPYHGWQRQPNAVTVQQTIEEALSTLLRTPITIMGAGRTDTGVHAQMMYAHVDIPHESDPKNPNETLEGAVPAFAKADLTTLTYKLNNFLPPSIAIQDILPVKEDAHARFDATYRSYVYRIHSHKNPFTQERAFYYKIPLDLERMQEASEILKTYTDFECFSKSNTDVNTYLCAIKEAKWSQVDNEYHFTITADRFLRNMVRAIVGTLVAIGQGKKPVSWMHEVIKGKNRSLAGASVPAYGLYLIDIGYPKHIFID</sequence>
<feature type="domain" description="Pseudouridine synthase I TruA alpha/beta" evidence="6">
    <location>
        <begin position="168"/>
        <end position="261"/>
    </location>
</feature>
<name>A0ABV9HQR9_9FLAO</name>
<feature type="active site" description="Nucleophile" evidence="4">
    <location>
        <position position="51"/>
    </location>
</feature>
<protein>
    <recommendedName>
        <fullName evidence="4">tRNA pseudouridine synthase A</fullName>
        <ecNumber evidence="4">5.4.99.12</ecNumber>
    </recommendedName>
    <alternativeName>
        <fullName evidence="4">tRNA pseudouridine(38-40) synthase</fullName>
    </alternativeName>
    <alternativeName>
        <fullName evidence="4">tRNA pseudouridylate synthase I</fullName>
    </alternativeName>
    <alternativeName>
        <fullName evidence="4">tRNA-uridine isomerase I</fullName>
    </alternativeName>
</protein>
<accession>A0ABV9HQR9</accession>
<comment type="caution">
    <text evidence="7">The sequence shown here is derived from an EMBL/GenBank/DDBJ whole genome shotgun (WGS) entry which is preliminary data.</text>
</comment>
<dbReference type="PANTHER" id="PTHR11142:SF0">
    <property type="entry name" value="TRNA PSEUDOURIDINE SYNTHASE-LIKE 1"/>
    <property type="match status" value="1"/>
</dbReference>
<evidence type="ECO:0000313" key="8">
    <source>
        <dbReference type="Proteomes" id="UP001596043"/>
    </source>
</evidence>
<dbReference type="NCBIfam" id="TIGR00071">
    <property type="entry name" value="hisT_truA"/>
    <property type="match status" value="1"/>
</dbReference>
<feature type="domain" description="Pseudouridine synthase I TruA alpha/beta" evidence="6">
    <location>
        <begin position="8"/>
        <end position="88"/>
    </location>
</feature>
<feature type="binding site" evidence="4">
    <location>
        <position position="128"/>
    </location>
    <ligand>
        <name>substrate</name>
    </ligand>
</feature>
<evidence type="ECO:0000256" key="3">
    <source>
        <dbReference type="ARBA" id="ARBA00023235"/>
    </source>
</evidence>
<evidence type="ECO:0000313" key="7">
    <source>
        <dbReference type="EMBL" id="MFC4632534.1"/>
    </source>
</evidence>
<dbReference type="PANTHER" id="PTHR11142">
    <property type="entry name" value="PSEUDOURIDYLATE SYNTHASE"/>
    <property type="match status" value="1"/>
</dbReference>
<organism evidence="7 8">
    <name type="scientific">Dokdonia ponticola</name>
    <dbReference type="NCBI Taxonomy" id="2041041"/>
    <lineage>
        <taxon>Bacteria</taxon>
        <taxon>Pseudomonadati</taxon>
        <taxon>Bacteroidota</taxon>
        <taxon>Flavobacteriia</taxon>
        <taxon>Flavobacteriales</taxon>
        <taxon>Flavobacteriaceae</taxon>
        <taxon>Dokdonia</taxon>
    </lineage>
</organism>
<dbReference type="InterPro" id="IPR020097">
    <property type="entry name" value="PsdUridine_synth_TruA_a/b_dom"/>
</dbReference>
<dbReference type="HAMAP" id="MF_00171">
    <property type="entry name" value="TruA"/>
    <property type="match status" value="1"/>
</dbReference>
<dbReference type="InterPro" id="IPR020095">
    <property type="entry name" value="PsdUridine_synth_TruA_C"/>
</dbReference>
<dbReference type="PIRSF" id="PIRSF001430">
    <property type="entry name" value="tRNA_psdUrid_synth"/>
    <property type="match status" value="1"/>
</dbReference>
<comment type="function">
    <text evidence="4">Formation of pseudouridine at positions 38, 39 and 40 in the anticodon stem and loop of transfer RNAs.</text>
</comment>
<keyword evidence="3 4" id="KW-0413">Isomerase</keyword>
<dbReference type="RefSeq" id="WP_379976737.1">
    <property type="nucleotide sequence ID" value="NZ_JBHSFV010000001.1"/>
</dbReference>
<dbReference type="EC" id="5.4.99.12" evidence="4"/>
<dbReference type="Gene3D" id="3.30.70.660">
    <property type="entry name" value="Pseudouridine synthase I, catalytic domain, C-terminal subdomain"/>
    <property type="match status" value="1"/>
</dbReference>
<gene>
    <name evidence="4 7" type="primary">truA</name>
    <name evidence="7" type="ORF">ACFO3O_01345</name>
</gene>
<dbReference type="InterPro" id="IPR020094">
    <property type="entry name" value="TruA/RsuA/RluB/E/F_N"/>
</dbReference>
<evidence type="ECO:0000259" key="6">
    <source>
        <dbReference type="Pfam" id="PF01416"/>
    </source>
</evidence>
<keyword evidence="2 4" id="KW-0819">tRNA processing</keyword>
<dbReference type="SUPFAM" id="SSF55120">
    <property type="entry name" value="Pseudouridine synthase"/>
    <property type="match status" value="1"/>
</dbReference>
<comment type="caution">
    <text evidence="4">Lacks conserved residue(s) required for the propagation of feature annotation.</text>
</comment>
<evidence type="ECO:0000256" key="2">
    <source>
        <dbReference type="ARBA" id="ARBA00022694"/>
    </source>
</evidence>
<comment type="catalytic activity">
    <reaction evidence="4 5">
        <text>uridine(38/39/40) in tRNA = pseudouridine(38/39/40) in tRNA</text>
        <dbReference type="Rhea" id="RHEA:22376"/>
        <dbReference type="Rhea" id="RHEA-COMP:10085"/>
        <dbReference type="Rhea" id="RHEA-COMP:10087"/>
        <dbReference type="ChEBI" id="CHEBI:65314"/>
        <dbReference type="ChEBI" id="CHEBI:65315"/>
        <dbReference type="EC" id="5.4.99.12"/>
    </reaction>
</comment>
<dbReference type="EMBL" id="JBHSFV010000001">
    <property type="protein sequence ID" value="MFC4632534.1"/>
    <property type="molecule type" value="Genomic_DNA"/>
</dbReference>
<dbReference type="InterPro" id="IPR020103">
    <property type="entry name" value="PsdUridine_synth_cat_dom_sf"/>
</dbReference>
<evidence type="ECO:0000256" key="5">
    <source>
        <dbReference type="RuleBase" id="RU003792"/>
    </source>
</evidence>
<proteinExistence type="inferred from homology"/>
<dbReference type="GO" id="GO:0160147">
    <property type="term" value="F:tRNA pseudouridine(38-40) synthase activity"/>
    <property type="evidence" value="ECO:0007669"/>
    <property type="project" value="UniProtKB-EC"/>
</dbReference>
<dbReference type="Pfam" id="PF01416">
    <property type="entry name" value="PseudoU_synth_1"/>
    <property type="match status" value="2"/>
</dbReference>
<dbReference type="Proteomes" id="UP001596043">
    <property type="component" value="Unassembled WGS sequence"/>
</dbReference>
<dbReference type="Gene3D" id="3.30.70.580">
    <property type="entry name" value="Pseudouridine synthase I, catalytic domain, N-terminal subdomain"/>
    <property type="match status" value="1"/>
</dbReference>
<reference evidence="8" key="1">
    <citation type="journal article" date="2019" name="Int. J. Syst. Evol. Microbiol.">
        <title>The Global Catalogue of Microorganisms (GCM) 10K type strain sequencing project: providing services to taxonomists for standard genome sequencing and annotation.</title>
        <authorList>
            <consortium name="The Broad Institute Genomics Platform"/>
            <consortium name="The Broad Institute Genome Sequencing Center for Infectious Disease"/>
            <person name="Wu L."/>
            <person name="Ma J."/>
        </authorList>
    </citation>
    <scope>NUCLEOTIDE SEQUENCE [LARGE SCALE GENOMIC DNA]</scope>
    <source>
        <strain evidence="8">YJ-61-S</strain>
    </source>
</reference>